<evidence type="ECO:0000256" key="9">
    <source>
        <dbReference type="ARBA" id="ARBA00023004"/>
    </source>
</evidence>
<evidence type="ECO:0000256" key="8">
    <source>
        <dbReference type="ARBA" id="ARBA00023002"/>
    </source>
</evidence>
<evidence type="ECO:0000256" key="17">
    <source>
        <dbReference type="SAM" id="Phobius"/>
    </source>
</evidence>
<dbReference type="GO" id="GO:0020037">
    <property type="term" value="F:heme binding"/>
    <property type="evidence" value="ECO:0007669"/>
    <property type="project" value="InterPro"/>
</dbReference>
<evidence type="ECO:0000256" key="10">
    <source>
        <dbReference type="ARBA" id="ARBA00023033"/>
    </source>
</evidence>
<keyword evidence="9 15" id="KW-0408">Iron</keyword>
<evidence type="ECO:0000313" key="18">
    <source>
        <dbReference type="EMBL" id="AIM47557.1"/>
    </source>
</evidence>
<dbReference type="AlphaFoldDB" id="A0A088FR28"/>
<keyword evidence="11 17" id="KW-0472">Membrane</keyword>
<evidence type="ECO:0000256" key="6">
    <source>
        <dbReference type="ARBA" id="ARBA00022723"/>
    </source>
</evidence>
<keyword evidence="7 17" id="KW-1133">Transmembrane helix</keyword>
<evidence type="ECO:0000256" key="11">
    <source>
        <dbReference type="ARBA" id="ARBA00023136"/>
    </source>
</evidence>
<evidence type="ECO:0000256" key="7">
    <source>
        <dbReference type="ARBA" id="ARBA00022989"/>
    </source>
</evidence>
<sequence length="494" mass="56385">MDLEMPSFLILFSFLILTWIIWKKMNSNSVPPPGPWKLPLLGNILQLRGGPANHRLCDLAKVYGPVMSIQLGQNPAVVLSSPEAAEQVFKIQGDLFNNRPPALSGKILFYNNSDMTFTPYGDHWRQIRKITVMEFLSPKRVLSFRSIREEQVSNFIKFLRTKGGSAINFPKALSELTSRIMLITLLGNKDENEEIVLPAIERVIETANKGAASDTFPTLKFFLDFLTGDKSRMEKVLQETDIILEAIINEHKKKGTSEHNYLDFLLDKQKKGDLQLPLTNEAIKANLMAMYAGGSETSSKLIEWTFAEMMKNPETMRKAQEEVRRVFGDKGKVEESRIQELKYLKLVLKESFRIHPPSTLITRVCQERTKINGYDIHPKTTILINVWTMGRDPNLWKEPEKFHPERFEDSKIDFRGANMELTPFGVGKRMCPGITLSTTYVEFLLANLLYHFDWKLPDGVTPATLDMTETLRGTLKKVQDLILIPIPFSPHQIA</sequence>
<dbReference type="GO" id="GO:0005506">
    <property type="term" value="F:iron ion binding"/>
    <property type="evidence" value="ECO:0007669"/>
    <property type="project" value="InterPro"/>
</dbReference>
<feature type="binding site" description="axial binding residue" evidence="15">
    <location>
        <position position="431"/>
    </location>
    <ligand>
        <name>heme</name>
        <dbReference type="ChEBI" id="CHEBI:30413"/>
    </ligand>
    <ligandPart>
        <name>Fe</name>
        <dbReference type="ChEBI" id="CHEBI:18248"/>
    </ligandPart>
</feature>
<keyword evidence="10 16" id="KW-0503">Monooxygenase</keyword>
<evidence type="ECO:0000256" key="5">
    <source>
        <dbReference type="ARBA" id="ARBA00022692"/>
    </source>
</evidence>
<evidence type="ECO:0000256" key="16">
    <source>
        <dbReference type="RuleBase" id="RU000461"/>
    </source>
</evidence>
<dbReference type="GO" id="GO:0016020">
    <property type="term" value="C:membrane"/>
    <property type="evidence" value="ECO:0007669"/>
    <property type="project" value="UniProtKB-SubCell"/>
</dbReference>
<dbReference type="PRINTS" id="PR00385">
    <property type="entry name" value="P450"/>
</dbReference>
<evidence type="ECO:0000256" key="12">
    <source>
        <dbReference type="ARBA" id="ARBA00051605"/>
    </source>
</evidence>
<dbReference type="FunFam" id="1.10.630.10:FF:000043">
    <property type="entry name" value="Cytochrome P450 99A2"/>
    <property type="match status" value="1"/>
</dbReference>
<comment type="catalytic activity">
    <reaction evidence="12">
        <text>4,8-dihydroxycasbene + reduced [NADPH--hemoprotein reductase] + O2 = 4,5,8-trihydroxycasbene + oxidized [NADPH--hemoprotein reductase] + H2O + H(+)</text>
        <dbReference type="Rhea" id="RHEA:67032"/>
        <dbReference type="Rhea" id="RHEA-COMP:11964"/>
        <dbReference type="Rhea" id="RHEA-COMP:11965"/>
        <dbReference type="ChEBI" id="CHEBI:15377"/>
        <dbReference type="ChEBI" id="CHEBI:15378"/>
        <dbReference type="ChEBI" id="CHEBI:15379"/>
        <dbReference type="ChEBI" id="CHEBI:57618"/>
        <dbReference type="ChEBI" id="CHEBI:58210"/>
        <dbReference type="ChEBI" id="CHEBI:157601"/>
        <dbReference type="ChEBI" id="CHEBI:157602"/>
    </reaction>
    <physiologicalReaction direction="left-to-right" evidence="12">
        <dbReference type="Rhea" id="RHEA:67033"/>
    </physiologicalReaction>
</comment>
<name>A0A088FR28_EUPPE</name>
<dbReference type="SUPFAM" id="SSF48264">
    <property type="entry name" value="Cytochrome P450"/>
    <property type="match status" value="1"/>
</dbReference>
<evidence type="ECO:0000256" key="4">
    <source>
        <dbReference type="ARBA" id="ARBA00022617"/>
    </source>
</evidence>
<dbReference type="PROSITE" id="PS00086">
    <property type="entry name" value="CYTOCHROME_P450"/>
    <property type="match status" value="1"/>
</dbReference>
<evidence type="ECO:0000256" key="1">
    <source>
        <dbReference type="ARBA" id="ARBA00001971"/>
    </source>
</evidence>
<dbReference type="InterPro" id="IPR017972">
    <property type="entry name" value="Cyt_P450_CS"/>
</dbReference>
<keyword evidence="8 16" id="KW-0560">Oxidoreductase</keyword>
<dbReference type="InterPro" id="IPR001128">
    <property type="entry name" value="Cyt_P450"/>
</dbReference>
<keyword evidence="5 17" id="KW-0812">Transmembrane</keyword>
<dbReference type="EMBL" id="KF986822">
    <property type="protein sequence ID" value="AIM47557.1"/>
    <property type="molecule type" value="mRNA"/>
</dbReference>
<dbReference type="SMR" id="A0A088FR28"/>
<evidence type="ECO:0000256" key="13">
    <source>
        <dbReference type="ARBA" id="ARBA00077108"/>
    </source>
</evidence>
<organism evidence="18">
    <name type="scientific">Euphorbia peplus</name>
    <name type="common">Petty spurge</name>
    <dbReference type="NCBI Taxonomy" id="38846"/>
    <lineage>
        <taxon>Eukaryota</taxon>
        <taxon>Viridiplantae</taxon>
        <taxon>Streptophyta</taxon>
        <taxon>Embryophyta</taxon>
        <taxon>Tracheophyta</taxon>
        <taxon>Spermatophyta</taxon>
        <taxon>Magnoliopsida</taxon>
        <taxon>eudicotyledons</taxon>
        <taxon>Gunneridae</taxon>
        <taxon>Pentapetalae</taxon>
        <taxon>rosids</taxon>
        <taxon>fabids</taxon>
        <taxon>Malpighiales</taxon>
        <taxon>Euphorbiaceae</taxon>
        <taxon>Euphorbioideae</taxon>
        <taxon>Euphorbieae</taxon>
        <taxon>Euphorbia</taxon>
        <taxon>Euphorbia subgen. Esula</taxon>
        <taxon>Euphorbia sect. Tithymalus</taxon>
    </lineage>
</organism>
<accession>A0A088FR28</accession>
<keyword evidence="4 15" id="KW-0349">Heme</keyword>
<dbReference type="PRINTS" id="PR00463">
    <property type="entry name" value="EP450I"/>
</dbReference>
<comment type="cofactor">
    <cofactor evidence="1 15">
        <name>heme</name>
        <dbReference type="ChEBI" id="CHEBI:30413"/>
    </cofactor>
</comment>
<evidence type="ECO:0000256" key="2">
    <source>
        <dbReference type="ARBA" id="ARBA00004167"/>
    </source>
</evidence>
<dbReference type="GO" id="GO:0016705">
    <property type="term" value="F:oxidoreductase activity, acting on paired donors, with incorporation or reduction of molecular oxygen"/>
    <property type="evidence" value="ECO:0007669"/>
    <property type="project" value="InterPro"/>
</dbReference>
<reference evidence="18" key="1">
    <citation type="journal article" date="2014" name="Plant Cell">
        <title>Production of bioactive diterpenoids in the euphorbiaceae depends on evolutionarily conserved gene clusters.</title>
        <authorList>
            <person name="King A.J."/>
            <person name="Brown G.D."/>
            <person name="Gilday A.D."/>
            <person name="Larson T.R."/>
            <person name="Graham I.A."/>
        </authorList>
    </citation>
    <scope>NUCLEOTIDE SEQUENCE</scope>
</reference>
<evidence type="ECO:0000256" key="14">
    <source>
        <dbReference type="ARBA" id="ARBA00077882"/>
    </source>
</evidence>
<dbReference type="PANTHER" id="PTHR47953">
    <property type="entry name" value="OS08G0105600 PROTEIN"/>
    <property type="match status" value="1"/>
</dbReference>
<dbReference type="InterPro" id="IPR052306">
    <property type="entry name" value="CYP450_71D"/>
</dbReference>
<keyword evidence="6 15" id="KW-0479">Metal-binding</keyword>
<dbReference type="CDD" id="cd11072">
    <property type="entry name" value="CYP71-like"/>
    <property type="match status" value="1"/>
</dbReference>
<dbReference type="Gene3D" id="1.10.630.10">
    <property type="entry name" value="Cytochrome P450"/>
    <property type="match status" value="1"/>
</dbReference>
<dbReference type="Pfam" id="PF00067">
    <property type="entry name" value="p450"/>
    <property type="match status" value="1"/>
</dbReference>
<comment type="similarity">
    <text evidence="3 16">Belongs to the cytochrome P450 family.</text>
</comment>
<dbReference type="GO" id="GO:0004497">
    <property type="term" value="F:monooxygenase activity"/>
    <property type="evidence" value="ECO:0007669"/>
    <property type="project" value="UniProtKB-KW"/>
</dbReference>
<feature type="transmembrane region" description="Helical" evidence="17">
    <location>
        <begin position="6"/>
        <end position="22"/>
    </location>
</feature>
<protein>
    <recommendedName>
        <fullName evidence="14">4,5,8-trihydroxycasbene synthase</fullName>
    </recommendedName>
    <alternativeName>
        <fullName evidence="13">4,8-dihydroxycasbene synthase</fullName>
    </alternativeName>
</protein>
<dbReference type="PANTHER" id="PTHR47953:SF19">
    <property type="entry name" value="OS06G0641600 PROTEIN"/>
    <property type="match status" value="1"/>
</dbReference>
<dbReference type="InterPro" id="IPR036396">
    <property type="entry name" value="Cyt_P450_sf"/>
</dbReference>
<dbReference type="OrthoDB" id="849566at2759"/>
<evidence type="ECO:0000256" key="3">
    <source>
        <dbReference type="ARBA" id="ARBA00010617"/>
    </source>
</evidence>
<comment type="subcellular location">
    <subcellularLocation>
        <location evidence="2">Membrane</location>
        <topology evidence="2">Single-pass membrane protein</topology>
    </subcellularLocation>
</comment>
<proteinExistence type="evidence at transcript level"/>
<evidence type="ECO:0000256" key="15">
    <source>
        <dbReference type="PIRSR" id="PIRSR602401-1"/>
    </source>
</evidence>
<dbReference type="InterPro" id="IPR002401">
    <property type="entry name" value="Cyt_P450_E_grp-I"/>
</dbReference>